<proteinExistence type="predicted"/>
<sequence length="189" mass="22559">MERVLIKLSFWVVLVLVHKSRFNSCFENERIGLLDLKSFIKEKVLVSWVDDKMSNCCDWERVQCNATIGRVIKLSLNHTRQFNPYYPLDRLPTLNLSLFHPFEELKSLNLSYNYFEGWHENKSYDGFKFLKQLKILDLSDSWFNATLLPYLNNLTSLTNLDLHWNNMGEGLKSVQTRYICFKYYSLIFY</sequence>
<gene>
    <name evidence="1" type="ORF">Pint_18102</name>
</gene>
<organism evidence="1 2">
    <name type="scientific">Pistacia integerrima</name>
    <dbReference type="NCBI Taxonomy" id="434235"/>
    <lineage>
        <taxon>Eukaryota</taxon>
        <taxon>Viridiplantae</taxon>
        <taxon>Streptophyta</taxon>
        <taxon>Embryophyta</taxon>
        <taxon>Tracheophyta</taxon>
        <taxon>Spermatophyta</taxon>
        <taxon>Magnoliopsida</taxon>
        <taxon>eudicotyledons</taxon>
        <taxon>Gunneridae</taxon>
        <taxon>Pentapetalae</taxon>
        <taxon>rosids</taxon>
        <taxon>malvids</taxon>
        <taxon>Sapindales</taxon>
        <taxon>Anacardiaceae</taxon>
        <taxon>Pistacia</taxon>
    </lineage>
</organism>
<comment type="caution">
    <text evidence="1">The sequence shown here is derived from an EMBL/GenBank/DDBJ whole genome shotgun (WGS) entry which is preliminary data.</text>
</comment>
<dbReference type="EMBL" id="CM047739">
    <property type="protein sequence ID" value="KAJ0042540.1"/>
    <property type="molecule type" value="Genomic_DNA"/>
</dbReference>
<dbReference type="Proteomes" id="UP001163603">
    <property type="component" value="Chromosome 4"/>
</dbReference>
<accession>A0ACC0YY36</accession>
<name>A0ACC0YY36_9ROSI</name>
<evidence type="ECO:0000313" key="1">
    <source>
        <dbReference type="EMBL" id="KAJ0042540.1"/>
    </source>
</evidence>
<evidence type="ECO:0000313" key="2">
    <source>
        <dbReference type="Proteomes" id="UP001163603"/>
    </source>
</evidence>
<keyword evidence="2" id="KW-1185">Reference proteome</keyword>
<protein>
    <submittedName>
        <fullName evidence="1">Uncharacterized protein</fullName>
    </submittedName>
</protein>
<reference evidence="2" key="1">
    <citation type="journal article" date="2023" name="G3 (Bethesda)">
        <title>Genome assembly and association tests identify interacting loci associated with vigor, precocity, and sex in interspecific pistachio rootstocks.</title>
        <authorList>
            <person name="Palmer W."/>
            <person name="Jacygrad E."/>
            <person name="Sagayaradj S."/>
            <person name="Cavanaugh K."/>
            <person name="Han R."/>
            <person name="Bertier L."/>
            <person name="Beede B."/>
            <person name="Kafkas S."/>
            <person name="Golino D."/>
            <person name="Preece J."/>
            <person name="Michelmore R."/>
        </authorList>
    </citation>
    <scope>NUCLEOTIDE SEQUENCE [LARGE SCALE GENOMIC DNA]</scope>
</reference>